<evidence type="ECO:0000313" key="2">
    <source>
        <dbReference type="EMBL" id="CAK6970175.1"/>
    </source>
</evidence>
<evidence type="ECO:0000256" key="1">
    <source>
        <dbReference type="SAM" id="MobiDB-lite"/>
    </source>
</evidence>
<accession>A0AAV1PFK1</accession>
<dbReference type="EMBL" id="CAWUFR010000151">
    <property type="protein sequence ID" value="CAK6970175.1"/>
    <property type="molecule type" value="Genomic_DNA"/>
</dbReference>
<gene>
    <name evidence="2" type="ORF">FSCOSCO3_A016053</name>
</gene>
<comment type="caution">
    <text evidence="2">The sequence shown here is derived from an EMBL/GenBank/DDBJ whole genome shotgun (WGS) entry which is preliminary data.</text>
</comment>
<evidence type="ECO:0000313" key="3">
    <source>
        <dbReference type="Proteomes" id="UP001314229"/>
    </source>
</evidence>
<protein>
    <submittedName>
        <fullName evidence="2">Uncharacterized protein</fullName>
    </submittedName>
</protein>
<feature type="region of interest" description="Disordered" evidence="1">
    <location>
        <begin position="83"/>
        <end position="106"/>
    </location>
</feature>
<organism evidence="2 3">
    <name type="scientific">Scomber scombrus</name>
    <name type="common">Atlantic mackerel</name>
    <name type="synonym">Scomber vernalis</name>
    <dbReference type="NCBI Taxonomy" id="13677"/>
    <lineage>
        <taxon>Eukaryota</taxon>
        <taxon>Metazoa</taxon>
        <taxon>Chordata</taxon>
        <taxon>Craniata</taxon>
        <taxon>Vertebrata</taxon>
        <taxon>Euteleostomi</taxon>
        <taxon>Actinopterygii</taxon>
        <taxon>Neopterygii</taxon>
        <taxon>Teleostei</taxon>
        <taxon>Neoteleostei</taxon>
        <taxon>Acanthomorphata</taxon>
        <taxon>Pelagiaria</taxon>
        <taxon>Scombriformes</taxon>
        <taxon>Scombridae</taxon>
        <taxon>Scomber</taxon>
    </lineage>
</organism>
<name>A0AAV1PFK1_SCOSC</name>
<keyword evidence="3" id="KW-1185">Reference proteome</keyword>
<sequence>MTYRRYQEVRPDAAASTTTIWRRQKGKKRSAVINDRLDQWMLNMRRQNRTSNKTSRLWGEHRESSLHTVPYKVETKELVADSEQGLHPLHHEQVSSGEGFSVDRLH</sequence>
<reference evidence="2 3" key="1">
    <citation type="submission" date="2024-01" db="EMBL/GenBank/DDBJ databases">
        <authorList>
            <person name="Alioto T."/>
            <person name="Alioto T."/>
            <person name="Gomez Garrido J."/>
        </authorList>
    </citation>
    <scope>NUCLEOTIDE SEQUENCE [LARGE SCALE GENOMIC DNA]</scope>
</reference>
<proteinExistence type="predicted"/>
<dbReference type="AlphaFoldDB" id="A0AAV1PFK1"/>
<dbReference type="Proteomes" id="UP001314229">
    <property type="component" value="Unassembled WGS sequence"/>
</dbReference>